<dbReference type="EMBL" id="SRSO01000013">
    <property type="protein sequence ID" value="TGV02483.1"/>
    <property type="molecule type" value="Genomic_DNA"/>
</dbReference>
<protein>
    <submittedName>
        <fullName evidence="9">Exosortase family protein XrtF</fullName>
    </submittedName>
</protein>
<reference evidence="9 10" key="1">
    <citation type="submission" date="2019-04" db="EMBL/GenBank/DDBJ databases">
        <authorList>
            <person name="Liu A."/>
        </authorList>
    </citation>
    <scope>NUCLEOTIDE SEQUENCE [LARGE SCALE GENOMIC DNA]</scope>
    <source>
        <strain evidence="9 10">RZ03</strain>
    </source>
</reference>
<evidence type="ECO:0000256" key="7">
    <source>
        <dbReference type="ARBA" id="ARBA00023136"/>
    </source>
</evidence>
<evidence type="ECO:0000256" key="3">
    <source>
        <dbReference type="ARBA" id="ARBA00022670"/>
    </source>
</evidence>
<comment type="caution">
    <text evidence="9">The sequence shown here is derived from an EMBL/GenBank/DDBJ whole genome shotgun (WGS) entry which is preliminary data.</text>
</comment>
<evidence type="ECO:0000256" key="1">
    <source>
        <dbReference type="ARBA" id="ARBA00004651"/>
    </source>
</evidence>
<dbReference type="InterPro" id="IPR026323">
    <property type="entry name" value="Exosortase-related_prot_XrtF"/>
</dbReference>
<evidence type="ECO:0000256" key="4">
    <source>
        <dbReference type="ARBA" id="ARBA00022692"/>
    </source>
</evidence>
<accession>A0A4S1DX22</accession>
<dbReference type="GO" id="GO:0006508">
    <property type="term" value="P:proteolysis"/>
    <property type="evidence" value="ECO:0007669"/>
    <property type="project" value="UniProtKB-KW"/>
</dbReference>
<dbReference type="OrthoDB" id="678161at2"/>
<evidence type="ECO:0000256" key="6">
    <source>
        <dbReference type="ARBA" id="ARBA00022989"/>
    </source>
</evidence>
<dbReference type="RefSeq" id="WP_135877252.1">
    <property type="nucleotide sequence ID" value="NZ_SRSO01000013.1"/>
</dbReference>
<evidence type="ECO:0000313" key="9">
    <source>
        <dbReference type="EMBL" id="TGV02483.1"/>
    </source>
</evidence>
<organism evidence="9 10">
    <name type="scientific">Flavivirga rizhaonensis</name>
    <dbReference type="NCBI Taxonomy" id="2559571"/>
    <lineage>
        <taxon>Bacteria</taxon>
        <taxon>Pseudomonadati</taxon>
        <taxon>Bacteroidota</taxon>
        <taxon>Flavobacteriia</taxon>
        <taxon>Flavobacteriales</taxon>
        <taxon>Flavobacteriaceae</taxon>
        <taxon>Flavivirga</taxon>
    </lineage>
</organism>
<keyword evidence="4 8" id="KW-0812">Transmembrane</keyword>
<feature type="transmembrane region" description="Helical" evidence="8">
    <location>
        <begin position="166"/>
        <end position="187"/>
    </location>
</feature>
<dbReference type="InterPro" id="IPR019127">
    <property type="entry name" value="Exosortase"/>
</dbReference>
<evidence type="ECO:0000256" key="8">
    <source>
        <dbReference type="SAM" id="Phobius"/>
    </source>
</evidence>
<dbReference type="InterPro" id="IPR026392">
    <property type="entry name" value="Exo/Archaeosortase_dom"/>
</dbReference>
<keyword evidence="2" id="KW-1003">Cell membrane</keyword>
<evidence type="ECO:0000256" key="2">
    <source>
        <dbReference type="ARBA" id="ARBA00022475"/>
    </source>
</evidence>
<dbReference type="GO" id="GO:0005886">
    <property type="term" value="C:plasma membrane"/>
    <property type="evidence" value="ECO:0007669"/>
    <property type="project" value="UniProtKB-SubCell"/>
</dbReference>
<evidence type="ECO:0000313" key="10">
    <source>
        <dbReference type="Proteomes" id="UP000307602"/>
    </source>
</evidence>
<name>A0A4S1DX22_9FLAO</name>
<keyword evidence="5" id="KW-0378">Hydrolase</keyword>
<dbReference type="Proteomes" id="UP000307602">
    <property type="component" value="Unassembled WGS sequence"/>
</dbReference>
<feature type="transmembrane region" description="Helical" evidence="8">
    <location>
        <begin position="131"/>
        <end position="160"/>
    </location>
</feature>
<keyword evidence="6 8" id="KW-1133">Transmembrane helix</keyword>
<keyword evidence="7 8" id="KW-0472">Membrane</keyword>
<dbReference type="AlphaFoldDB" id="A0A4S1DX22"/>
<keyword evidence="3" id="KW-0645">Protease</keyword>
<comment type="subcellular location">
    <subcellularLocation>
        <location evidence="1">Cell membrane</location>
        <topology evidence="1">Multi-pass membrane protein</topology>
    </subcellularLocation>
</comment>
<keyword evidence="10" id="KW-1185">Reference proteome</keyword>
<dbReference type="Pfam" id="PF09721">
    <property type="entry name" value="Exosortase_EpsH"/>
    <property type="match status" value="1"/>
</dbReference>
<evidence type="ECO:0000256" key="5">
    <source>
        <dbReference type="ARBA" id="ARBA00022801"/>
    </source>
</evidence>
<dbReference type="GO" id="GO:0008233">
    <property type="term" value="F:peptidase activity"/>
    <property type="evidence" value="ECO:0007669"/>
    <property type="project" value="UniProtKB-KW"/>
</dbReference>
<dbReference type="NCBIfam" id="TIGR04178">
    <property type="entry name" value="exo_archaeo"/>
    <property type="match status" value="1"/>
</dbReference>
<proteinExistence type="predicted"/>
<gene>
    <name evidence="9" type="primary">xrtF</name>
    <name evidence="9" type="ORF">EM932_11065</name>
</gene>
<feature type="transmembrane region" description="Helical" evidence="8">
    <location>
        <begin position="100"/>
        <end position="124"/>
    </location>
</feature>
<dbReference type="NCBIfam" id="TIGR04128">
    <property type="entry name" value="exoso_Fjoh_1448"/>
    <property type="match status" value="1"/>
</dbReference>
<feature type="transmembrane region" description="Helical" evidence="8">
    <location>
        <begin position="27"/>
        <end position="48"/>
    </location>
</feature>
<sequence length="199" mass="23118">MSCLHNFNLYKLVKTFLKTLFIKYKSVIKFILTFLLVYVSFSVIYKLYLDASESSIFYPDYMTHLVSRQSEVLLSAFGYDAQMIPHPEEPSMKLIVNGTYVARVIEGCNSISVIILFMSFIIAFSGKLKTTFFYILSGSVLIYVVNLIRIVIISIGLYRYPEQQEIMHTVVFPGIIYGMVFLLWIFWVNRFSKLKKKDA</sequence>